<dbReference type="PANTHER" id="PTHR36512">
    <property type="entry name" value="D-AMINOPEPTIDASE"/>
    <property type="match status" value="1"/>
</dbReference>
<name>A0AAD5TRH6_9FUNG</name>
<sequence length="398" mass="42381">MTAPSPIKGRLPLREVLPDLVIGRWPTGALNSLTDVPGVLVHTQSIRKPKTDKHHEINTGVTTILPRKNWFDQACYAGYFRFNGSGEMTGSHWLDETGLLNSPIIITNSFAVGSCYSGVYEWAMREKATKDGLADWFLLPVIAETFDGHMSDIGALAHQVQSHHVVAGIDNASSAKVEQGNTGGGTGMLSLGHKGGTGSSSRVIPGIYAGVDGGEKRKASFTVAALAQCNFGAKRDFRIGGVPIGRLMMEEDAKKEAAAATTAEGAEPARSSLIVVLATDCPLHPVQVQRLAKRATVGMSRVGGWGGNSSGDIFIAFSTASEVPRDPEYTWSATVGQKIDIVQDVTLNALFEAAADATEEAILNALCMAETIKGPLGAGNDFPALDLDRVRRMMNKYL</sequence>
<protein>
    <submittedName>
        <fullName evidence="2">Uncharacterized protein</fullName>
    </submittedName>
</protein>
<dbReference type="FunFam" id="3.60.70.12:FF:000004">
    <property type="entry name" value="Beta-peptidyl aminopeptidase BapA"/>
    <property type="match status" value="1"/>
</dbReference>
<keyword evidence="3" id="KW-1185">Reference proteome</keyword>
<dbReference type="SUPFAM" id="SSF56266">
    <property type="entry name" value="DmpA/ArgJ-like"/>
    <property type="match status" value="1"/>
</dbReference>
<dbReference type="InterPro" id="IPR005321">
    <property type="entry name" value="Peptidase_S58_DmpA"/>
</dbReference>
<dbReference type="AlphaFoldDB" id="A0AAD5TRH6"/>
<dbReference type="GO" id="GO:0004177">
    <property type="term" value="F:aminopeptidase activity"/>
    <property type="evidence" value="ECO:0007669"/>
    <property type="project" value="TreeGrafter"/>
</dbReference>
<dbReference type="InterPro" id="IPR016117">
    <property type="entry name" value="ArgJ-like_dom_sf"/>
</dbReference>
<evidence type="ECO:0000313" key="3">
    <source>
        <dbReference type="Proteomes" id="UP001212152"/>
    </source>
</evidence>
<dbReference type="PANTHER" id="PTHR36512:SF3">
    <property type="entry name" value="BLR5678 PROTEIN"/>
    <property type="match status" value="1"/>
</dbReference>
<gene>
    <name evidence="2" type="ORF">HDU87_004030</name>
</gene>
<dbReference type="Proteomes" id="UP001212152">
    <property type="component" value="Unassembled WGS sequence"/>
</dbReference>
<dbReference type="Pfam" id="PF03576">
    <property type="entry name" value="Peptidase_S58"/>
    <property type="match status" value="1"/>
</dbReference>
<evidence type="ECO:0000256" key="1">
    <source>
        <dbReference type="ARBA" id="ARBA00007068"/>
    </source>
</evidence>
<comment type="similarity">
    <text evidence="1">Belongs to the peptidase S58 family.</text>
</comment>
<evidence type="ECO:0000313" key="2">
    <source>
        <dbReference type="EMBL" id="KAJ3184627.1"/>
    </source>
</evidence>
<accession>A0AAD5TRH6</accession>
<dbReference type="Gene3D" id="3.60.70.12">
    <property type="entry name" value="L-amino peptidase D-ALA esterase/amidase"/>
    <property type="match status" value="1"/>
</dbReference>
<comment type="caution">
    <text evidence="2">The sequence shown here is derived from an EMBL/GenBank/DDBJ whole genome shotgun (WGS) entry which is preliminary data.</text>
</comment>
<organism evidence="2 3">
    <name type="scientific">Geranomyces variabilis</name>
    <dbReference type="NCBI Taxonomy" id="109894"/>
    <lineage>
        <taxon>Eukaryota</taxon>
        <taxon>Fungi</taxon>
        <taxon>Fungi incertae sedis</taxon>
        <taxon>Chytridiomycota</taxon>
        <taxon>Chytridiomycota incertae sedis</taxon>
        <taxon>Chytridiomycetes</taxon>
        <taxon>Spizellomycetales</taxon>
        <taxon>Powellomycetaceae</taxon>
        <taxon>Geranomyces</taxon>
    </lineage>
</organism>
<proteinExistence type="inferred from homology"/>
<dbReference type="EMBL" id="JADGJQ010000003">
    <property type="protein sequence ID" value="KAJ3184627.1"/>
    <property type="molecule type" value="Genomic_DNA"/>
</dbReference>
<reference evidence="2" key="1">
    <citation type="submission" date="2020-05" db="EMBL/GenBank/DDBJ databases">
        <title>Phylogenomic resolution of chytrid fungi.</title>
        <authorList>
            <person name="Stajich J.E."/>
            <person name="Amses K."/>
            <person name="Simmons R."/>
            <person name="Seto K."/>
            <person name="Myers J."/>
            <person name="Bonds A."/>
            <person name="Quandt C.A."/>
            <person name="Barry K."/>
            <person name="Liu P."/>
            <person name="Grigoriev I."/>
            <person name="Longcore J.E."/>
            <person name="James T.Y."/>
        </authorList>
    </citation>
    <scope>NUCLEOTIDE SEQUENCE</scope>
    <source>
        <strain evidence="2">JEL0379</strain>
    </source>
</reference>